<dbReference type="Proteomes" id="UP001550378">
    <property type="component" value="Unassembled WGS sequence"/>
</dbReference>
<comment type="caution">
    <text evidence="1">The sequence shown here is derived from an EMBL/GenBank/DDBJ whole genome shotgun (WGS) entry which is preliminary data.</text>
</comment>
<evidence type="ECO:0008006" key="3">
    <source>
        <dbReference type="Google" id="ProtNLM"/>
    </source>
</evidence>
<organism evidence="1 2">
    <name type="scientific">Streptomyces lavendulocolor</name>
    <dbReference type="NCBI Taxonomy" id="67316"/>
    <lineage>
        <taxon>Bacteria</taxon>
        <taxon>Bacillati</taxon>
        <taxon>Actinomycetota</taxon>
        <taxon>Actinomycetes</taxon>
        <taxon>Kitasatosporales</taxon>
        <taxon>Streptomycetaceae</taxon>
        <taxon>Streptomyces</taxon>
    </lineage>
</organism>
<evidence type="ECO:0000313" key="1">
    <source>
        <dbReference type="EMBL" id="MEU0712157.1"/>
    </source>
</evidence>
<proteinExistence type="predicted"/>
<protein>
    <recommendedName>
        <fullName evidence="3">Lipoprotein</fullName>
    </recommendedName>
</protein>
<keyword evidence="2" id="KW-1185">Reference proteome</keyword>
<dbReference type="EMBL" id="JBEXZR010000050">
    <property type="protein sequence ID" value="MEU0712157.1"/>
    <property type="molecule type" value="Genomic_DNA"/>
</dbReference>
<sequence>MVAAAPAVLLAAACTARPHPALPASEQGRSDLIATGQQVLVNRCLHARGAAGPPPRQEVLFGTGPAELSITLATGHTVRAHTDGCLAEAHRYL</sequence>
<accession>A0ABV2WFL7</accession>
<reference evidence="1 2" key="1">
    <citation type="submission" date="2024-06" db="EMBL/GenBank/DDBJ databases">
        <title>The Natural Products Discovery Center: Release of the First 8490 Sequenced Strains for Exploring Actinobacteria Biosynthetic Diversity.</title>
        <authorList>
            <person name="Kalkreuter E."/>
            <person name="Kautsar S.A."/>
            <person name="Yang D."/>
            <person name="Bader C.D."/>
            <person name="Teijaro C.N."/>
            <person name="Fluegel L."/>
            <person name="Davis C.M."/>
            <person name="Simpson J.R."/>
            <person name="Lauterbach L."/>
            <person name="Steele A.D."/>
            <person name="Gui C."/>
            <person name="Meng S."/>
            <person name="Li G."/>
            <person name="Viehrig K."/>
            <person name="Ye F."/>
            <person name="Su P."/>
            <person name="Kiefer A.F."/>
            <person name="Nichols A."/>
            <person name="Cepeda A.J."/>
            <person name="Yan W."/>
            <person name="Fan B."/>
            <person name="Jiang Y."/>
            <person name="Adhikari A."/>
            <person name="Zheng C.-J."/>
            <person name="Schuster L."/>
            <person name="Cowan T.M."/>
            <person name="Smanski M.J."/>
            <person name="Chevrette M.G."/>
            <person name="De Carvalho L.P.S."/>
            <person name="Shen B."/>
        </authorList>
    </citation>
    <scope>NUCLEOTIDE SEQUENCE [LARGE SCALE GENOMIC DNA]</scope>
    <source>
        <strain evidence="1 2">NPDC006337</strain>
    </source>
</reference>
<dbReference type="RefSeq" id="WP_359807239.1">
    <property type="nucleotide sequence ID" value="NZ_JBEXZQ010000066.1"/>
</dbReference>
<name>A0ABV2WFL7_9ACTN</name>
<gene>
    <name evidence="1" type="ORF">ABZ508_32870</name>
</gene>
<evidence type="ECO:0000313" key="2">
    <source>
        <dbReference type="Proteomes" id="UP001550378"/>
    </source>
</evidence>